<feature type="transmembrane region" description="Helical" evidence="2">
    <location>
        <begin position="53"/>
        <end position="73"/>
    </location>
</feature>
<dbReference type="Gene3D" id="2.60.40.3830">
    <property type="match status" value="2"/>
</dbReference>
<keyword evidence="2" id="KW-0812">Transmembrane</keyword>
<evidence type="ECO:0000256" key="2">
    <source>
        <dbReference type="SAM" id="Phobius"/>
    </source>
</evidence>
<protein>
    <recommendedName>
        <fullName evidence="5">DUF4871 domain-containing protein</fullName>
    </recommendedName>
</protein>
<evidence type="ECO:0000313" key="3">
    <source>
        <dbReference type="EMBL" id="GGG55935.1"/>
    </source>
</evidence>
<proteinExistence type="predicted"/>
<keyword evidence="2" id="KW-0472">Membrane</keyword>
<evidence type="ECO:0000313" key="4">
    <source>
        <dbReference type="Proteomes" id="UP000600247"/>
    </source>
</evidence>
<evidence type="ECO:0008006" key="5">
    <source>
        <dbReference type="Google" id="ProtNLM"/>
    </source>
</evidence>
<comment type="caution">
    <text evidence="3">The sequence shown here is derived from an EMBL/GenBank/DDBJ whole genome shotgun (WGS) entry which is preliminary data.</text>
</comment>
<dbReference type="Pfam" id="PF16167">
    <property type="entry name" value="DUF4871"/>
    <property type="match status" value="1"/>
</dbReference>
<reference evidence="3 4" key="1">
    <citation type="journal article" date="2014" name="Int. J. Syst. Evol. Microbiol.">
        <title>Complete genome sequence of Corynebacterium casei LMG S-19264T (=DSM 44701T), isolated from a smear-ripened cheese.</title>
        <authorList>
            <consortium name="US DOE Joint Genome Institute (JGI-PGF)"/>
            <person name="Walter F."/>
            <person name="Albersmeier A."/>
            <person name="Kalinowski J."/>
            <person name="Ruckert C."/>
        </authorList>
    </citation>
    <scope>NUCLEOTIDE SEQUENCE [LARGE SCALE GENOMIC DNA]</scope>
    <source>
        <strain evidence="3 4">CGMCC 1.15286</strain>
    </source>
</reference>
<accession>A0A917GTA1</accession>
<dbReference type="Proteomes" id="UP000600247">
    <property type="component" value="Unassembled WGS sequence"/>
</dbReference>
<sequence>MKDDNQSGIPDWTRRMKESPFRQEPFSENMKEKIRSEVRRGTARRTRANRLRWRVGGIAAAVALLVFAAWQALPDNVSHLLIATSKPIQLEERTAYTREGRELLEMMPGGDFEAGTPQGLIISFKEPFKVYEGKTISIKAVHADSGIEETIVAGDKITEPSSGYETLSRYAIAGAGVPLSGYWRFIVELDGVFYGDAILEAAEPAWEESQVFVSEPYSVRGTPGRLGVMNQPFIAGKANKYMWWLWGEESELQGEFKAVAAKEGGTGLIELFSLSVTGAKSNYADRYFPSTLMLPEAGRWRIMAYVDGKLLGSIAVTAEEPKE</sequence>
<feature type="compositionally biased region" description="Basic and acidic residues" evidence="1">
    <location>
        <begin position="12"/>
        <end position="21"/>
    </location>
</feature>
<dbReference type="AlphaFoldDB" id="A0A917GTA1"/>
<gene>
    <name evidence="3" type="ORF">GCM10010918_06060</name>
</gene>
<feature type="region of interest" description="Disordered" evidence="1">
    <location>
        <begin position="1"/>
        <end position="27"/>
    </location>
</feature>
<keyword evidence="2" id="KW-1133">Transmembrane helix</keyword>
<name>A0A917GTA1_9BACL</name>
<evidence type="ECO:0000256" key="1">
    <source>
        <dbReference type="SAM" id="MobiDB-lite"/>
    </source>
</evidence>
<keyword evidence="4" id="KW-1185">Reference proteome</keyword>
<organism evidence="3 4">
    <name type="scientific">Paenibacillus radicis</name>
    <name type="common">ex Gao et al. 2016</name>
    <dbReference type="NCBI Taxonomy" id="1737354"/>
    <lineage>
        <taxon>Bacteria</taxon>
        <taxon>Bacillati</taxon>
        <taxon>Bacillota</taxon>
        <taxon>Bacilli</taxon>
        <taxon>Bacillales</taxon>
        <taxon>Paenibacillaceae</taxon>
        <taxon>Paenibacillus</taxon>
    </lineage>
</organism>
<dbReference type="InterPro" id="IPR032366">
    <property type="entry name" value="DUF4871"/>
</dbReference>
<dbReference type="EMBL" id="BMHY01000001">
    <property type="protein sequence ID" value="GGG55935.1"/>
    <property type="molecule type" value="Genomic_DNA"/>
</dbReference>
<dbReference type="RefSeq" id="WP_188887441.1">
    <property type="nucleotide sequence ID" value="NZ_BMHY01000001.1"/>
</dbReference>